<comment type="caution">
    <text evidence="3">The sequence shown here is derived from an EMBL/GenBank/DDBJ whole genome shotgun (WGS) entry which is preliminary data.</text>
</comment>
<dbReference type="EMBL" id="BMYP01000017">
    <property type="protein sequence ID" value="GHD76625.1"/>
    <property type="molecule type" value="Genomic_DNA"/>
</dbReference>
<name>A0ABQ3H8X7_9NEIS</name>
<feature type="chain" id="PRO_5045315298" evidence="1">
    <location>
        <begin position="23"/>
        <end position="161"/>
    </location>
</feature>
<dbReference type="Proteomes" id="UP000662678">
    <property type="component" value="Unassembled WGS sequence"/>
</dbReference>
<dbReference type="SUPFAM" id="SSF56524">
    <property type="entry name" value="Oxidoreductase molybdopterin-binding domain"/>
    <property type="match status" value="1"/>
</dbReference>
<dbReference type="Pfam" id="PF00174">
    <property type="entry name" value="Oxidored_molyb"/>
    <property type="match status" value="1"/>
</dbReference>
<evidence type="ECO:0000259" key="2">
    <source>
        <dbReference type="Pfam" id="PF00174"/>
    </source>
</evidence>
<feature type="domain" description="Oxidoreductase molybdopterin-binding" evidence="2">
    <location>
        <begin position="22"/>
        <end position="135"/>
    </location>
</feature>
<accession>A0ABQ3H8X7</accession>
<dbReference type="InterPro" id="IPR000572">
    <property type="entry name" value="OxRdtase_Mopterin-bd_dom"/>
</dbReference>
<dbReference type="RefSeq" id="WP_189353148.1">
    <property type="nucleotide sequence ID" value="NZ_BMYP01000017.1"/>
</dbReference>
<dbReference type="PROSITE" id="PS51257">
    <property type="entry name" value="PROKAR_LIPOPROTEIN"/>
    <property type="match status" value="1"/>
</dbReference>
<reference evidence="4" key="1">
    <citation type="journal article" date="2019" name="Int. J. Syst. Evol. Microbiol.">
        <title>The Global Catalogue of Microorganisms (GCM) 10K type strain sequencing project: providing services to taxonomists for standard genome sequencing and annotation.</title>
        <authorList>
            <consortium name="The Broad Institute Genomics Platform"/>
            <consortium name="The Broad Institute Genome Sequencing Center for Infectious Disease"/>
            <person name="Wu L."/>
            <person name="Ma J."/>
        </authorList>
    </citation>
    <scope>NUCLEOTIDE SEQUENCE [LARGE SCALE GENOMIC DNA]</scope>
    <source>
        <strain evidence="4">KCTC 23713</strain>
    </source>
</reference>
<gene>
    <name evidence="3" type="ORF">GCM10011419_16260</name>
</gene>
<keyword evidence="1" id="KW-0732">Signal</keyword>
<keyword evidence="4" id="KW-1185">Reference proteome</keyword>
<organism evidence="3 4">
    <name type="scientific">Vogesella fluminis</name>
    <dbReference type="NCBI Taxonomy" id="1069161"/>
    <lineage>
        <taxon>Bacteria</taxon>
        <taxon>Pseudomonadati</taxon>
        <taxon>Pseudomonadota</taxon>
        <taxon>Betaproteobacteria</taxon>
        <taxon>Neisseriales</taxon>
        <taxon>Chromobacteriaceae</taxon>
        <taxon>Vogesella</taxon>
    </lineage>
</organism>
<protein>
    <submittedName>
        <fullName evidence="3">Molybdopterin-binding oxidoreductase</fullName>
    </submittedName>
</protein>
<feature type="signal peptide" evidence="1">
    <location>
        <begin position="1"/>
        <end position="22"/>
    </location>
</feature>
<proteinExistence type="predicted"/>
<evidence type="ECO:0000256" key="1">
    <source>
        <dbReference type="SAM" id="SignalP"/>
    </source>
</evidence>
<sequence>MKMPRTLIAASLLLGCALPAFSADKVILTIKGAGCCQGKNEQSFTLKDLAALPQSEIITQTPWTKAKSRYQGVSLAMLLKKLQITSSSVKIRALNDYWAQVPVAEIDKYKAILATHADGKALTIRNKGPVWLMLPLSEHPEINKEQYHSYMVWQVHSVEAG</sequence>
<dbReference type="Gene3D" id="3.90.420.10">
    <property type="entry name" value="Oxidoreductase, molybdopterin-binding domain"/>
    <property type="match status" value="1"/>
</dbReference>
<evidence type="ECO:0000313" key="3">
    <source>
        <dbReference type="EMBL" id="GHD76625.1"/>
    </source>
</evidence>
<evidence type="ECO:0000313" key="4">
    <source>
        <dbReference type="Proteomes" id="UP000662678"/>
    </source>
</evidence>
<dbReference type="InterPro" id="IPR036374">
    <property type="entry name" value="OxRdtase_Mopterin-bd_sf"/>
</dbReference>